<reference evidence="5 6" key="1">
    <citation type="journal article" date="2019" name="Mol. Biol. Evol.">
        <title>Blast fungal genomes show frequent chromosomal changes, gene gains and losses, and effector gene turnover.</title>
        <authorList>
            <person name="Gomez Luciano L.B."/>
            <person name="Jason Tsai I."/>
            <person name="Chuma I."/>
            <person name="Tosa Y."/>
            <person name="Chen Y.H."/>
            <person name="Li J.Y."/>
            <person name="Li M.Y."/>
            <person name="Jade Lu M.Y."/>
            <person name="Nakayashiki H."/>
            <person name="Li W.H."/>
        </authorList>
    </citation>
    <scope>NUCLEOTIDE SEQUENCE [LARGE SCALE GENOMIC DNA]</scope>
    <source>
        <strain evidence="5">MZ5-1-6</strain>
    </source>
</reference>
<accession>A0A4P7NTG2</accession>
<dbReference type="CDD" id="cd19121">
    <property type="entry name" value="AKR_AKR3D1"/>
    <property type="match status" value="1"/>
</dbReference>
<dbReference type="PROSITE" id="PS00062">
    <property type="entry name" value="ALDOKETO_REDUCTASE_2"/>
    <property type="match status" value="1"/>
</dbReference>
<comment type="similarity">
    <text evidence="1">Belongs to the aldo/keto reductase family.</text>
</comment>
<dbReference type="SMR" id="A0A4P7NTG2"/>
<dbReference type="PIRSF" id="PIRSF000097">
    <property type="entry name" value="AKR"/>
    <property type="match status" value="1"/>
</dbReference>
<dbReference type="InterPro" id="IPR036812">
    <property type="entry name" value="NAD(P)_OxRdtase_dom_sf"/>
</dbReference>
<evidence type="ECO:0000256" key="2">
    <source>
        <dbReference type="ARBA" id="ARBA00022857"/>
    </source>
</evidence>
<evidence type="ECO:0000313" key="5">
    <source>
        <dbReference type="EMBL" id="QBZ65805.1"/>
    </source>
</evidence>
<dbReference type="PROSITE" id="PS00063">
    <property type="entry name" value="ALDOKETO_REDUCTASE_3"/>
    <property type="match status" value="1"/>
</dbReference>
<dbReference type="InterPro" id="IPR020471">
    <property type="entry name" value="AKR"/>
</dbReference>
<dbReference type="Gene3D" id="3.20.20.100">
    <property type="entry name" value="NADP-dependent oxidoreductase domain"/>
    <property type="match status" value="1"/>
</dbReference>
<feature type="domain" description="NADP-dependent oxidoreductase" evidence="4">
    <location>
        <begin position="19"/>
        <end position="281"/>
    </location>
</feature>
<dbReference type="AlphaFoldDB" id="A0A4P7NTG2"/>
<dbReference type="VEuPathDB" id="FungiDB:M_BR32_EuGene_00056091"/>
<organism evidence="5 6">
    <name type="scientific">Pyricularia oryzae</name>
    <name type="common">Rice blast fungus</name>
    <name type="synonym">Magnaporthe oryzae</name>
    <dbReference type="NCBI Taxonomy" id="318829"/>
    <lineage>
        <taxon>Eukaryota</taxon>
        <taxon>Fungi</taxon>
        <taxon>Dikarya</taxon>
        <taxon>Ascomycota</taxon>
        <taxon>Pezizomycotina</taxon>
        <taxon>Sordariomycetes</taxon>
        <taxon>Sordariomycetidae</taxon>
        <taxon>Magnaporthales</taxon>
        <taxon>Pyriculariaceae</taxon>
        <taxon>Pyricularia</taxon>
    </lineage>
</organism>
<proteinExistence type="inferred from homology"/>
<dbReference type="PRINTS" id="PR00069">
    <property type="entry name" value="ALDKETRDTASE"/>
</dbReference>
<evidence type="ECO:0000256" key="1">
    <source>
        <dbReference type="ARBA" id="ARBA00007905"/>
    </source>
</evidence>
<dbReference type="InterPro" id="IPR018170">
    <property type="entry name" value="Aldo/ket_reductase_CS"/>
</dbReference>
<dbReference type="EMBL" id="CP034210">
    <property type="protein sequence ID" value="QBZ65805.1"/>
    <property type="molecule type" value="Genomic_DNA"/>
</dbReference>
<keyword evidence="3" id="KW-0560">Oxidoreductase</keyword>
<dbReference type="PANTHER" id="PTHR11732">
    <property type="entry name" value="ALDO/KETO REDUCTASE"/>
    <property type="match status" value="1"/>
</dbReference>
<evidence type="ECO:0000259" key="4">
    <source>
        <dbReference type="Pfam" id="PF00248"/>
    </source>
</evidence>
<dbReference type="GO" id="GO:0102098">
    <property type="term" value="F:D-galacturonate reductase activity"/>
    <property type="evidence" value="ECO:0007669"/>
    <property type="project" value="InterPro"/>
</dbReference>
<gene>
    <name evidence="5" type="ORF">PoMZ_12769</name>
</gene>
<evidence type="ECO:0000313" key="6">
    <source>
        <dbReference type="Proteomes" id="UP000294847"/>
    </source>
</evidence>
<dbReference type="Proteomes" id="UP000294847">
    <property type="component" value="Chromosome 7"/>
</dbReference>
<dbReference type="SUPFAM" id="SSF51430">
    <property type="entry name" value="NAD(P)-linked oxidoreductase"/>
    <property type="match status" value="1"/>
</dbReference>
<evidence type="ECO:0000256" key="3">
    <source>
        <dbReference type="ARBA" id="ARBA00023002"/>
    </source>
</evidence>
<dbReference type="InterPro" id="IPR023210">
    <property type="entry name" value="NADP_OxRdtase_dom"/>
</dbReference>
<keyword evidence="2" id="KW-0521">NADP</keyword>
<dbReference type="FunFam" id="3.20.20.100:FF:000007">
    <property type="entry name" value="NAD(P)H-dependent D-xylose reductase xyl1"/>
    <property type="match status" value="1"/>
</dbReference>
<dbReference type="InterPro" id="IPR044495">
    <property type="entry name" value="AKR3D"/>
</dbReference>
<dbReference type="OMA" id="MVNQIFL"/>
<dbReference type="Pfam" id="PF00248">
    <property type="entry name" value="Aldo_ket_red"/>
    <property type="match status" value="1"/>
</dbReference>
<dbReference type="GO" id="GO:0019698">
    <property type="term" value="P:D-galacturonate catabolic process"/>
    <property type="evidence" value="ECO:0007669"/>
    <property type="project" value="InterPro"/>
</dbReference>
<sequence length="312" mass="34368">MADKDFTLNTGAKIPAFGLGTWQGDKGVIKEAVLTAIKSGYRLIDGAYVYGNEEEVGQGIREAISSGIVKREDLFVVSKCWATYTTRCELGLDQSLKLLGLDYVDLYLVHWPILMNPEGNDEKFPKHADGSRDIIHTHNHVDTWKLMEKLPATGKTKAVGVSNYSKAWLEQLLPHATTVPAVNQVENHPQLPQQELVDFCKEKGIHIMAYSPLGSTGGPLLTAEPVVKIAEKHSISPAAVLLGYQIARGITVIPKSVNPDRIKANAQLKDLDAEDMKLLNDYSEQLAKDGKLNRYVFPPFGTDFGFPDKVGQ</sequence>
<protein>
    <recommendedName>
        <fullName evidence="4">NADP-dependent oxidoreductase domain-containing protein</fullName>
    </recommendedName>
</protein>
<name>A0A4P7NTG2_PYROR</name>
<dbReference type="PROSITE" id="PS00798">
    <property type="entry name" value="ALDOKETO_REDUCTASE_1"/>
    <property type="match status" value="1"/>
</dbReference>